<protein>
    <submittedName>
        <fullName evidence="1">Uncharacterized protein</fullName>
    </submittedName>
</protein>
<accession>A0A6V7HDF7</accession>
<proteinExistence type="predicted"/>
<name>A0A6V7HDF7_9HYME</name>
<comment type="caution">
    <text evidence="1">The sequence shown here is derived from an EMBL/GenBank/DDBJ whole genome shotgun (WGS) entry which is preliminary data.</text>
</comment>
<feature type="non-terminal residue" evidence="1">
    <location>
        <position position="1"/>
    </location>
</feature>
<feature type="non-terminal residue" evidence="1">
    <location>
        <position position="68"/>
    </location>
</feature>
<dbReference type="Proteomes" id="UP000752696">
    <property type="component" value="Unassembled WGS sequence"/>
</dbReference>
<dbReference type="OrthoDB" id="10569390at2759"/>
<evidence type="ECO:0000313" key="1">
    <source>
        <dbReference type="EMBL" id="CAD1477330.1"/>
    </source>
</evidence>
<sequence length="68" mass="7788">IREKFARIASKLQRTRLRTRNTVHSVAGTSNGSFANSKHISGSAIFTNRVCWQYGHFREQRIVLAREA</sequence>
<evidence type="ECO:0000313" key="2">
    <source>
        <dbReference type="Proteomes" id="UP000752696"/>
    </source>
</evidence>
<gene>
    <name evidence="1" type="ORF">MHI_LOCUS721913</name>
</gene>
<reference evidence="1" key="1">
    <citation type="submission" date="2020-07" db="EMBL/GenBank/DDBJ databases">
        <authorList>
            <person name="Nazaruddin N."/>
        </authorList>
    </citation>
    <scope>NUCLEOTIDE SEQUENCE</scope>
</reference>
<dbReference type="EMBL" id="CAJDYZ010009964">
    <property type="protein sequence ID" value="CAD1477330.1"/>
    <property type="molecule type" value="Genomic_DNA"/>
</dbReference>
<organism evidence="1 2">
    <name type="scientific">Heterotrigona itama</name>
    <dbReference type="NCBI Taxonomy" id="395501"/>
    <lineage>
        <taxon>Eukaryota</taxon>
        <taxon>Metazoa</taxon>
        <taxon>Ecdysozoa</taxon>
        <taxon>Arthropoda</taxon>
        <taxon>Hexapoda</taxon>
        <taxon>Insecta</taxon>
        <taxon>Pterygota</taxon>
        <taxon>Neoptera</taxon>
        <taxon>Endopterygota</taxon>
        <taxon>Hymenoptera</taxon>
        <taxon>Apocrita</taxon>
        <taxon>Aculeata</taxon>
        <taxon>Apoidea</taxon>
        <taxon>Anthophila</taxon>
        <taxon>Apidae</taxon>
        <taxon>Heterotrigona</taxon>
    </lineage>
</organism>
<keyword evidence="2" id="KW-1185">Reference proteome</keyword>
<dbReference type="AlphaFoldDB" id="A0A6V7HDF7"/>